<dbReference type="GO" id="GO:0008374">
    <property type="term" value="F:O-acyltransferase activity"/>
    <property type="evidence" value="ECO:0007669"/>
    <property type="project" value="InterPro"/>
</dbReference>
<evidence type="ECO:0000313" key="17">
    <source>
        <dbReference type="Proteomes" id="UP001154114"/>
    </source>
</evidence>
<evidence type="ECO:0000256" key="1">
    <source>
        <dbReference type="ARBA" id="ARBA00004370"/>
    </source>
</evidence>
<dbReference type="EMBL" id="LR824016">
    <property type="protein sequence ID" value="CAH0584534.1"/>
    <property type="molecule type" value="Genomic_DNA"/>
</dbReference>
<dbReference type="InterPro" id="IPR045252">
    <property type="entry name" value="LPCAT1-like"/>
</dbReference>
<keyword evidence="5" id="KW-0808">Transferase</keyword>
<evidence type="ECO:0000256" key="2">
    <source>
        <dbReference type="ARBA" id="ARBA00005074"/>
    </source>
</evidence>
<keyword evidence="17" id="KW-1185">Reference proteome</keyword>
<evidence type="ECO:0000256" key="9">
    <source>
        <dbReference type="ARBA" id="ARBA00023136"/>
    </source>
</evidence>
<feature type="domain" description="EF-hand" evidence="15">
    <location>
        <begin position="505"/>
        <end position="540"/>
    </location>
</feature>
<dbReference type="GO" id="GO:0005509">
    <property type="term" value="F:calcium ion binding"/>
    <property type="evidence" value="ECO:0007669"/>
    <property type="project" value="InterPro"/>
</dbReference>
<dbReference type="OrthoDB" id="272512at2759"/>
<dbReference type="GO" id="GO:0042171">
    <property type="term" value="F:lysophosphatidic acid acyltransferase activity"/>
    <property type="evidence" value="ECO:0007669"/>
    <property type="project" value="TreeGrafter"/>
</dbReference>
<keyword evidence="11" id="KW-1208">Phospholipid metabolism</keyword>
<comment type="pathway">
    <text evidence="13">Phospholipid metabolism.</text>
</comment>
<evidence type="ECO:0000256" key="3">
    <source>
        <dbReference type="ARBA" id="ARBA00008655"/>
    </source>
</evidence>
<dbReference type="PANTHER" id="PTHR23063:SF52">
    <property type="entry name" value="LYSOPHOSPHATIDYLCHOLINE ACYLTRANSFERASE"/>
    <property type="match status" value="1"/>
</dbReference>
<sequence length="1019" mass="112378">MNGKLHSETGAFSSDDMRAEILNPFVHKLELDNTYDKIKTAIFTVILLPFRVIVICYLIVTAWFLACIGLYGLSEEDLRRAPMTGWRSKLRLSILSLIRLVVVAAGFHRVRVLGRQHVPANAREAPVVVMAPHSTFFDAIAIVCLGAPSVVAKADTARLPFIGLEILMLHQPSKGGGGNMLGRAGLLPAKTELEYPHLAIARALKPLICFIGKMSYLAGGMAITIRGRQASRKEAPILVVAPHSSFLDSCIVYATKMSSVIVRKESMDNYVGKLINYTQPVYVWRDDPNSRQNTIKEIIERATSKENWPQVLIFPEGTCTNRSCLITFKPGGFYPGVPVQPVTIRYPNARDTVTWTWEGPGALKLLWLTLTQVHSSCEIEFLPVYYPSEEEKRDPKLYARNVRDVMAKALGVPVLDYTYDDCRLIARAKQLGIPCAASTREISEIRAQLGLERSQLELSICAGGLRAGRWLGREEFARRLGRSSGLVYFPDYLLCAAFLSLQNAPLTQLLSIAFKLYDGNRSGRLTAANFEEVCTRCLGLSPELAALTFSQADLNEHATLTYGTLYYTIILRGGVHALPGAEVCTRCLGLSPELAALTFSQADLNEHATLTYGTLYYTIILRGGVHALPGAEVCTRCLGLSPELAALTFSQADLNEHATLTYGTLYYTIILRGGVHALPGAVAGAGRAHFSQADLNEHATLTYGTLYYTRILRGGVHALPGAVAGAGRAHLLTGRPQRTRHAHIRYSILYYNTSRRCARAAWGCRRSWPRSPSHRQTSTNTPRSHTVLYIYNTHACLSAGRAQATLTYGTLIMLRTRCLGCRRAGRSPSQADSTTRHAHIRYSILCYNTSRRCARAPGLSWSWPRSPSHRPTSTNTPRSHTVLYTVRNTSRSVHALPGAVAGAGALTFSGPTSTNTPRSHTGYSILCYNTSRRCARAAWGCRRSCRAHLLTGRDTPAHIGLYYTIYFEARVPGLSPELAALTFSRTPTLTYEEFIAYAQKKAEFSFIFASDGHHKPKAQ</sequence>
<dbReference type="Gene3D" id="1.10.238.10">
    <property type="entry name" value="EF-hand"/>
    <property type="match status" value="1"/>
</dbReference>
<evidence type="ECO:0000256" key="5">
    <source>
        <dbReference type="ARBA" id="ARBA00022679"/>
    </source>
</evidence>
<evidence type="ECO:0000256" key="7">
    <source>
        <dbReference type="ARBA" id="ARBA00022989"/>
    </source>
</evidence>
<proteinExistence type="inferred from homology"/>
<dbReference type="AlphaFoldDB" id="A0A9P0BN80"/>
<keyword evidence="6 14" id="KW-0812">Transmembrane</keyword>
<evidence type="ECO:0000256" key="8">
    <source>
        <dbReference type="ARBA" id="ARBA00023098"/>
    </source>
</evidence>
<evidence type="ECO:0000256" key="11">
    <source>
        <dbReference type="ARBA" id="ARBA00023264"/>
    </source>
</evidence>
<reference evidence="16" key="1">
    <citation type="submission" date="2021-12" db="EMBL/GenBank/DDBJ databases">
        <authorList>
            <person name="King R."/>
        </authorList>
    </citation>
    <scope>NUCLEOTIDE SEQUENCE</scope>
</reference>
<keyword evidence="10" id="KW-0594">Phospholipid biosynthesis</keyword>
<dbReference type="GO" id="GO:0005783">
    <property type="term" value="C:endoplasmic reticulum"/>
    <property type="evidence" value="ECO:0007669"/>
    <property type="project" value="TreeGrafter"/>
</dbReference>
<evidence type="ECO:0000256" key="14">
    <source>
        <dbReference type="SAM" id="Phobius"/>
    </source>
</evidence>
<feature type="transmembrane region" description="Helical" evidence="14">
    <location>
        <begin position="41"/>
        <end position="71"/>
    </location>
</feature>
<evidence type="ECO:0000259" key="15">
    <source>
        <dbReference type="PROSITE" id="PS50222"/>
    </source>
</evidence>
<gene>
    <name evidence="16" type="ORF">CINC_LOCUS2714</name>
</gene>
<organism evidence="16 17">
    <name type="scientific">Chrysodeixis includens</name>
    <name type="common">Soybean looper</name>
    <name type="synonym">Pseudoplusia includens</name>
    <dbReference type="NCBI Taxonomy" id="689277"/>
    <lineage>
        <taxon>Eukaryota</taxon>
        <taxon>Metazoa</taxon>
        <taxon>Ecdysozoa</taxon>
        <taxon>Arthropoda</taxon>
        <taxon>Hexapoda</taxon>
        <taxon>Insecta</taxon>
        <taxon>Pterygota</taxon>
        <taxon>Neoptera</taxon>
        <taxon>Endopterygota</taxon>
        <taxon>Lepidoptera</taxon>
        <taxon>Glossata</taxon>
        <taxon>Ditrysia</taxon>
        <taxon>Noctuoidea</taxon>
        <taxon>Noctuidae</taxon>
        <taxon>Plusiinae</taxon>
        <taxon>Chrysodeixis</taxon>
    </lineage>
</organism>
<comment type="subcellular location">
    <subcellularLocation>
        <location evidence="1">Membrane</location>
    </subcellularLocation>
</comment>
<dbReference type="InterPro" id="IPR002048">
    <property type="entry name" value="EF_hand_dom"/>
</dbReference>
<protein>
    <recommendedName>
        <fullName evidence="15">EF-hand domain-containing protein</fullName>
    </recommendedName>
</protein>
<dbReference type="InterPro" id="IPR002123">
    <property type="entry name" value="Plipid/glycerol_acylTrfase"/>
</dbReference>
<comment type="similarity">
    <text evidence="3">Belongs to the 1-acyl-sn-glycerol-3-phosphate acyltransferase family.</text>
</comment>
<evidence type="ECO:0000256" key="10">
    <source>
        <dbReference type="ARBA" id="ARBA00023209"/>
    </source>
</evidence>
<dbReference type="PANTHER" id="PTHR23063">
    <property type="entry name" value="PHOSPHOLIPID ACYLTRANSFERASE"/>
    <property type="match status" value="1"/>
</dbReference>
<dbReference type="SMART" id="SM00563">
    <property type="entry name" value="PlsC"/>
    <property type="match status" value="1"/>
</dbReference>
<keyword evidence="8" id="KW-0443">Lipid metabolism</keyword>
<dbReference type="Proteomes" id="UP001154114">
    <property type="component" value="Chromosome 13"/>
</dbReference>
<name>A0A9P0BN80_CHRIL</name>
<dbReference type="GO" id="GO:0016020">
    <property type="term" value="C:membrane"/>
    <property type="evidence" value="ECO:0007669"/>
    <property type="project" value="UniProtKB-SubCell"/>
</dbReference>
<comment type="pathway">
    <text evidence="2">Lipid metabolism; phospholipid metabolism.</text>
</comment>
<evidence type="ECO:0000256" key="6">
    <source>
        <dbReference type="ARBA" id="ARBA00022692"/>
    </source>
</evidence>
<evidence type="ECO:0000256" key="12">
    <source>
        <dbReference type="ARBA" id="ARBA00023315"/>
    </source>
</evidence>
<dbReference type="SUPFAM" id="SSF47473">
    <property type="entry name" value="EF-hand"/>
    <property type="match status" value="1"/>
</dbReference>
<keyword evidence="12" id="KW-0012">Acyltransferase</keyword>
<evidence type="ECO:0000313" key="16">
    <source>
        <dbReference type="EMBL" id="CAH0584534.1"/>
    </source>
</evidence>
<dbReference type="GO" id="GO:0008654">
    <property type="term" value="P:phospholipid biosynthetic process"/>
    <property type="evidence" value="ECO:0007669"/>
    <property type="project" value="UniProtKB-KW"/>
</dbReference>
<keyword evidence="7 14" id="KW-1133">Transmembrane helix</keyword>
<dbReference type="PROSITE" id="PS50222">
    <property type="entry name" value="EF_HAND_2"/>
    <property type="match status" value="1"/>
</dbReference>
<dbReference type="InterPro" id="IPR011992">
    <property type="entry name" value="EF-hand-dom_pair"/>
</dbReference>
<dbReference type="CDD" id="cd07991">
    <property type="entry name" value="LPLAT_LPCAT1-like"/>
    <property type="match status" value="1"/>
</dbReference>
<dbReference type="SUPFAM" id="SSF69593">
    <property type="entry name" value="Glycerol-3-phosphate (1)-acyltransferase"/>
    <property type="match status" value="2"/>
</dbReference>
<evidence type="ECO:0000256" key="13">
    <source>
        <dbReference type="ARBA" id="ARBA00025707"/>
    </source>
</evidence>
<accession>A0A9P0BN80</accession>
<keyword evidence="4" id="KW-0444">Lipid biosynthesis</keyword>
<keyword evidence="9 14" id="KW-0472">Membrane</keyword>
<dbReference type="Pfam" id="PF01553">
    <property type="entry name" value="Acyltransferase"/>
    <property type="match status" value="1"/>
</dbReference>
<evidence type="ECO:0000256" key="4">
    <source>
        <dbReference type="ARBA" id="ARBA00022516"/>
    </source>
</evidence>